<dbReference type="CDD" id="cd00170">
    <property type="entry name" value="SEC14"/>
    <property type="match status" value="1"/>
</dbReference>
<feature type="domain" description="CRAL-TRIO" evidence="1">
    <location>
        <begin position="103"/>
        <end position="263"/>
    </location>
</feature>
<gene>
    <name evidence="2" type="ORF">ABEB36_014314</name>
</gene>
<keyword evidence="3" id="KW-1185">Reference proteome</keyword>
<dbReference type="PANTHER" id="PTHR10174:SF230">
    <property type="entry name" value="ALPHA-TOCOPHEROL TRANSFER PROTEIN-LIKE"/>
    <property type="match status" value="1"/>
</dbReference>
<dbReference type="Proteomes" id="UP001566132">
    <property type="component" value="Unassembled WGS sequence"/>
</dbReference>
<dbReference type="Gene3D" id="3.40.525.10">
    <property type="entry name" value="CRAL-TRIO lipid binding domain"/>
    <property type="match status" value="1"/>
</dbReference>
<dbReference type="InterPro" id="IPR036865">
    <property type="entry name" value="CRAL-TRIO_dom_sf"/>
</dbReference>
<name>A0ABD1E428_HYPHA</name>
<dbReference type="PRINTS" id="PR00180">
    <property type="entry name" value="CRETINALDHBP"/>
</dbReference>
<dbReference type="Pfam" id="PF00650">
    <property type="entry name" value="CRAL_TRIO"/>
    <property type="match status" value="1"/>
</dbReference>
<organism evidence="2 3">
    <name type="scientific">Hypothenemus hampei</name>
    <name type="common">Coffee berry borer</name>
    <dbReference type="NCBI Taxonomy" id="57062"/>
    <lineage>
        <taxon>Eukaryota</taxon>
        <taxon>Metazoa</taxon>
        <taxon>Ecdysozoa</taxon>
        <taxon>Arthropoda</taxon>
        <taxon>Hexapoda</taxon>
        <taxon>Insecta</taxon>
        <taxon>Pterygota</taxon>
        <taxon>Neoptera</taxon>
        <taxon>Endopterygota</taxon>
        <taxon>Coleoptera</taxon>
        <taxon>Polyphaga</taxon>
        <taxon>Cucujiformia</taxon>
        <taxon>Curculionidae</taxon>
        <taxon>Scolytinae</taxon>
        <taxon>Hypothenemus</taxon>
    </lineage>
</organism>
<dbReference type="PROSITE" id="PS50191">
    <property type="entry name" value="CRAL_TRIO"/>
    <property type="match status" value="1"/>
</dbReference>
<evidence type="ECO:0000313" key="3">
    <source>
        <dbReference type="Proteomes" id="UP001566132"/>
    </source>
</evidence>
<reference evidence="2 3" key="1">
    <citation type="submission" date="2024-05" db="EMBL/GenBank/DDBJ databases">
        <title>Genetic variation in Jamaican populations of the coffee berry borer (Hypothenemus hampei).</title>
        <authorList>
            <person name="Errbii M."/>
            <person name="Myrie A."/>
        </authorList>
    </citation>
    <scope>NUCLEOTIDE SEQUENCE [LARGE SCALE GENOMIC DNA]</scope>
    <source>
        <strain evidence="2">JA-Hopewell-2020-01-JO</strain>
        <tissue evidence="2">Whole body</tissue>
    </source>
</reference>
<evidence type="ECO:0000259" key="1">
    <source>
        <dbReference type="PROSITE" id="PS50191"/>
    </source>
</evidence>
<proteinExistence type="predicted"/>
<dbReference type="SUPFAM" id="SSF46938">
    <property type="entry name" value="CRAL/TRIO N-terminal domain"/>
    <property type="match status" value="1"/>
</dbReference>
<dbReference type="InterPro" id="IPR036273">
    <property type="entry name" value="CRAL/TRIO_N_dom_sf"/>
</dbReference>
<protein>
    <recommendedName>
        <fullName evidence="1">CRAL-TRIO domain-containing protein</fullName>
    </recommendedName>
</protein>
<evidence type="ECO:0000313" key="2">
    <source>
        <dbReference type="EMBL" id="KAL1489417.1"/>
    </source>
</evidence>
<dbReference type="InterPro" id="IPR001251">
    <property type="entry name" value="CRAL-TRIO_dom"/>
</dbReference>
<dbReference type="EMBL" id="JBDJPC010000012">
    <property type="protein sequence ID" value="KAL1489417.1"/>
    <property type="molecule type" value="Genomic_DNA"/>
</dbReference>
<dbReference type="AlphaFoldDB" id="A0ABD1E428"/>
<dbReference type="SMART" id="SM00516">
    <property type="entry name" value="SEC14"/>
    <property type="match status" value="1"/>
</dbReference>
<dbReference type="PANTHER" id="PTHR10174">
    <property type="entry name" value="ALPHA-TOCOPHEROL TRANSFER PROTEIN-RELATED"/>
    <property type="match status" value="1"/>
</dbReference>
<sequence>MAMVCRKSVCALMEPPSATQLQIILQDTNEINEEKLKHNECQIQEWMKYQEHFPKNVDPLFVRSMLRGSKHILEKAKQKLENNLAARHLYPEIYKNRSPFQKDVAKAMDVANIAVMPKLTPKGLRIIIFRLHRPEPHEFNIYGGAKLFFMLYDLLMSSDCYFAGDITVFDATHFSGSHMAQFFGPIFKIFDALPKQGYAMRLKEVHIINIPTILNKMMNVIKKSLHPKVRNFIYIHENPTDLANVFGPEYVPSDYGGNLKSLREIACDWYEVLNDNADWFEAQEHVKIISIPKKIHTKFSMSDQLGVEGSFRKLSID</sequence>
<accession>A0ABD1E428</accession>
<comment type="caution">
    <text evidence="2">The sequence shown here is derived from an EMBL/GenBank/DDBJ whole genome shotgun (WGS) entry which is preliminary data.</text>
</comment>
<dbReference type="SUPFAM" id="SSF52087">
    <property type="entry name" value="CRAL/TRIO domain"/>
    <property type="match status" value="1"/>
</dbReference>